<feature type="domain" description="CMP/dCMP-type deaminase" evidence="6">
    <location>
        <begin position="23"/>
        <end position="132"/>
    </location>
</feature>
<dbReference type="PROSITE" id="PS51747">
    <property type="entry name" value="CYT_DCMP_DEAMINASES_2"/>
    <property type="match status" value="1"/>
</dbReference>
<keyword evidence="5" id="KW-0511">Multifunctional enzyme</keyword>
<keyword evidence="3" id="KW-0521">NADP</keyword>
<dbReference type="NCBIfam" id="TIGR00326">
    <property type="entry name" value="eubact_ribD"/>
    <property type="match status" value="1"/>
</dbReference>
<evidence type="ECO:0000313" key="7">
    <source>
        <dbReference type="EMBL" id="KAG0565535.1"/>
    </source>
</evidence>
<dbReference type="Gene3D" id="3.40.430.10">
    <property type="entry name" value="Dihydrofolate Reductase, subunit A"/>
    <property type="match status" value="1"/>
</dbReference>
<dbReference type="PANTHER" id="PTHR38011">
    <property type="entry name" value="DIHYDROFOLATE REDUCTASE FAMILY PROTEIN (AFU_ORTHOLOGUE AFUA_8G06820)"/>
    <property type="match status" value="1"/>
</dbReference>
<dbReference type="Pfam" id="PF08719">
    <property type="entry name" value="NADAR"/>
    <property type="match status" value="1"/>
</dbReference>
<evidence type="ECO:0000256" key="2">
    <source>
        <dbReference type="ARBA" id="ARBA00013173"/>
    </source>
</evidence>
<evidence type="ECO:0000313" key="8">
    <source>
        <dbReference type="Proteomes" id="UP000822688"/>
    </source>
</evidence>
<keyword evidence="4" id="KW-0560">Oxidoreductase</keyword>
<dbReference type="InterPro" id="IPR004794">
    <property type="entry name" value="Eubact_RibD"/>
</dbReference>
<accession>A0A8T0H462</accession>
<comment type="pathway">
    <text evidence="1">Cofactor biosynthesis; riboflavin biosynthesis; 5-amino-6-(D-ribitylamino)uracil from GTP: step 3/4.</text>
</comment>
<evidence type="ECO:0000256" key="1">
    <source>
        <dbReference type="ARBA" id="ARBA00004910"/>
    </source>
</evidence>
<dbReference type="NCBIfam" id="TIGR00227">
    <property type="entry name" value="ribD_Cterm"/>
    <property type="match status" value="1"/>
</dbReference>
<dbReference type="EC" id="1.1.1.193" evidence="2"/>
<dbReference type="InterPro" id="IPR012816">
    <property type="entry name" value="NADAR"/>
</dbReference>
<comment type="caution">
    <text evidence="7">The sequence shown here is derived from an EMBL/GenBank/DDBJ whole genome shotgun (WGS) entry which is preliminary data.</text>
</comment>
<dbReference type="NCBIfam" id="TIGR02464">
    <property type="entry name" value="ribofla_fusion"/>
    <property type="match status" value="1"/>
</dbReference>
<dbReference type="Proteomes" id="UP000822688">
    <property type="component" value="Chromosome 8"/>
</dbReference>
<evidence type="ECO:0000256" key="3">
    <source>
        <dbReference type="ARBA" id="ARBA00022857"/>
    </source>
</evidence>
<dbReference type="InterPro" id="IPR024072">
    <property type="entry name" value="DHFR-like_dom_sf"/>
</dbReference>
<dbReference type="Gene3D" id="3.40.140.10">
    <property type="entry name" value="Cytidine Deaminase, domain 2"/>
    <property type="match status" value="1"/>
</dbReference>
<dbReference type="InterPro" id="IPR050765">
    <property type="entry name" value="Riboflavin_Biosynth_HTPR"/>
</dbReference>
<dbReference type="OrthoDB" id="206452at2759"/>
<dbReference type="InterPro" id="IPR002734">
    <property type="entry name" value="RibDG_C"/>
</dbReference>
<proteinExistence type="predicted"/>
<protein>
    <recommendedName>
        <fullName evidence="2">5-amino-6-(5-phosphoribosylamino)uracil reductase</fullName>
        <ecNumber evidence="2">1.1.1.193</ecNumber>
    </recommendedName>
</protein>
<reference evidence="7" key="1">
    <citation type="submission" date="2020-06" db="EMBL/GenBank/DDBJ databases">
        <title>WGS assembly of Ceratodon purpureus strain R40.</title>
        <authorList>
            <person name="Carey S.B."/>
            <person name="Jenkins J."/>
            <person name="Shu S."/>
            <person name="Lovell J.T."/>
            <person name="Sreedasyam A."/>
            <person name="Maumus F."/>
            <person name="Tiley G.P."/>
            <person name="Fernandez-Pozo N."/>
            <person name="Barry K."/>
            <person name="Chen C."/>
            <person name="Wang M."/>
            <person name="Lipzen A."/>
            <person name="Daum C."/>
            <person name="Saski C.A."/>
            <person name="Payton A.C."/>
            <person name="Mcbreen J.C."/>
            <person name="Conrad R.E."/>
            <person name="Kollar L.M."/>
            <person name="Olsson S."/>
            <person name="Huttunen S."/>
            <person name="Landis J.B."/>
            <person name="Wickett N.J."/>
            <person name="Johnson M.G."/>
            <person name="Rensing S.A."/>
            <person name="Grimwood J."/>
            <person name="Schmutz J."/>
            <person name="Mcdaniel S.F."/>
        </authorList>
    </citation>
    <scope>NUCLEOTIDE SEQUENCE</scope>
    <source>
        <strain evidence="7">R40</strain>
    </source>
</reference>
<dbReference type="SUPFAM" id="SSF53927">
    <property type="entry name" value="Cytidine deaminase-like"/>
    <property type="match status" value="1"/>
</dbReference>
<evidence type="ECO:0000259" key="6">
    <source>
        <dbReference type="PROSITE" id="PS51747"/>
    </source>
</evidence>
<dbReference type="Gene3D" id="1.10.357.40">
    <property type="entry name" value="YbiA-like"/>
    <property type="match status" value="1"/>
</dbReference>
<dbReference type="InterPro" id="IPR002125">
    <property type="entry name" value="CMP_dCMP_dom"/>
</dbReference>
<dbReference type="InterPro" id="IPR016193">
    <property type="entry name" value="Cytidine_deaminase-like"/>
</dbReference>
<evidence type="ECO:0000256" key="4">
    <source>
        <dbReference type="ARBA" id="ARBA00023002"/>
    </source>
</evidence>
<dbReference type="CDD" id="cd15457">
    <property type="entry name" value="NADAR"/>
    <property type="match status" value="1"/>
</dbReference>
<dbReference type="GO" id="GO:0008835">
    <property type="term" value="F:diaminohydroxyphosphoribosylaminopyrimidine deaminase activity"/>
    <property type="evidence" value="ECO:0007669"/>
    <property type="project" value="InterPro"/>
</dbReference>
<name>A0A8T0H462_CERPU</name>
<dbReference type="SUPFAM" id="SSF53597">
    <property type="entry name" value="Dihydrofolate reductase-like"/>
    <property type="match status" value="1"/>
</dbReference>
<organism evidence="7 8">
    <name type="scientific">Ceratodon purpureus</name>
    <name type="common">Fire moss</name>
    <name type="synonym">Dicranum purpureum</name>
    <dbReference type="NCBI Taxonomy" id="3225"/>
    <lineage>
        <taxon>Eukaryota</taxon>
        <taxon>Viridiplantae</taxon>
        <taxon>Streptophyta</taxon>
        <taxon>Embryophyta</taxon>
        <taxon>Bryophyta</taxon>
        <taxon>Bryophytina</taxon>
        <taxon>Bryopsida</taxon>
        <taxon>Dicranidae</taxon>
        <taxon>Pseudoditrichales</taxon>
        <taxon>Ditrichaceae</taxon>
        <taxon>Ceratodon</taxon>
    </lineage>
</organism>
<sequence>MHVQALSLRACVSAQRPSPAPSSDDTRHLLRAAELAGSSAGLSAPHPNFGCVIAHGPKVVGEGFLYAQGTKSAEVQAVERAGEFAKNATAYLNLEPGDCHGDDSAVRALRQAGVSRVVVGMPHPLPHLHGKAISALRHGGANVEVGGHNLLESGSSIQEALKACQLVNAPLLYRAANRLPYSVLKYAMTVDGKIAASTGHSAWVSSTQSRQRVFETRARSDAVVVGGNTVRRDNPRLTTRQEGGHLPVRIVMSRCLNLPMDAKLWDVSTTHTIVTTQKGARQDFQAMLVSRGVEVVEFDFLTPRAVMDYCYDRGYLSILWECGGMLSAPAIASGVIQKVMAFISPKIIGGITAPTPVGELGMVEMTQALQLSEVAFEQIGPDMLMTGFLQPIPSCQPEVPAVVEAAAALDTSIPSSTERPQVISFYKPWDPYGALSNFSPHSISLPDESGAAVSWNSVEHYYQAQKFRGVKDELAQACVHNIQKARGPEEAARMGRTLARQRPDLVRADWATARIGAMETALQAKFSTYPVLRDLLLSTAGAVLVEASQNDMFWGAGRSGNGENKLGLLLMQLRSQFLEDSEDLNGRSRTAGSATAVS</sequence>
<gene>
    <name evidence="7" type="ORF">KC19_8G198000</name>
</gene>
<keyword evidence="8" id="KW-1185">Reference proteome</keyword>
<dbReference type="AlphaFoldDB" id="A0A8T0H462"/>
<dbReference type="GO" id="GO:0050661">
    <property type="term" value="F:NADP binding"/>
    <property type="evidence" value="ECO:0007669"/>
    <property type="project" value="InterPro"/>
</dbReference>
<dbReference type="SUPFAM" id="SSF143990">
    <property type="entry name" value="YbiA-like"/>
    <property type="match status" value="1"/>
</dbReference>
<dbReference type="Pfam" id="PF01872">
    <property type="entry name" value="RibD_C"/>
    <property type="match status" value="1"/>
</dbReference>
<dbReference type="PANTHER" id="PTHR38011:SF7">
    <property type="entry name" value="2,5-DIAMINO-6-RIBOSYLAMINO-4(3H)-PYRIMIDINONE 5'-PHOSPHATE REDUCTASE"/>
    <property type="match status" value="1"/>
</dbReference>
<dbReference type="GO" id="GO:0009231">
    <property type="term" value="P:riboflavin biosynthetic process"/>
    <property type="evidence" value="ECO:0007669"/>
    <property type="project" value="InterPro"/>
</dbReference>
<dbReference type="InterPro" id="IPR011549">
    <property type="entry name" value="RibD_C"/>
</dbReference>
<dbReference type="GO" id="GO:0008703">
    <property type="term" value="F:5-amino-6-(5-phosphoribosylamino)uracil reductase activity"/>
    <property type="evidence" value="ECO:0007669"/>
    <property type="project" value="UniProtKB-EC"/>
</dbReference>
<evidence type="ECO:0000256" key="5">
    <source>
        <dbReference type="ARBA" id="ARBA00023268"/>
    </source>
</evidence>
<dbReference type="EMBL" id="CM026429">
    <property type="protein sequence ID" value="KAG0565535.1"/>
    <property type="molecule type" value="Genomic_DNA"/>
</dbReference>
<dbReference type="InterPro" id="IPR037238">
    <property type="entry name" value="YbiA-like_sf"/>
</dbReference>